<evidence type="ECO:0000313" key="2">
    <source>
        <dbReference type="Proteomes" id="UP000199297"/>
    </source>
</evidence>
<gene>
    <name evidence="1" type="ORF">SAMN05216262_10257</name>
</gene>
<dbReference type="Proteomes" id="UP000199297">
    <property type="component" value="Unassembled WGS sequence"/>
</dbReference>
<dbReference type="OrthoDB" id="6267605at2"/>
<organism evidence="1 2">
    <name type="scientific">Colwellia chukchiensis</name>
    <dbReference type="NCBI Taxonomy" id="641665"/>
    <lineage>
        <taxon>Bacteria</taxon>
        <taxon>Pseudomonadati</taxon>
        <taxon>Pseudomonadota</taxon>
        <taxon>Gammaproteobacteria</taxon>
        <taxon>Alteromonadales</taxon>
        <taxon>Colwelliaceae</taxon>
        <taxon>Colwellia</taxon>
    </lineage>
</organism>
<keyword evidence="2" id="KW-1185">Reference proteome</keyword>
<dbReference type="AlphaFoldDB" id="A0A1H7IVB0"/>
<dbReference type="STRING" id="641665.GCA_002104455_01876"/>
<accession>A0A1H7IVB0</accession>
<name>A0A1H7IVB0_9GAMM</name>
<sequence>MIIEQFINEKIIQIKAYITAVINHSLHYTELDLFVENTMAEWTLLQVSDETPSNARERVFWHIMHALTLHSANELEHDLYLRSEISTCLDFFTGVGSYPIDCIGWRPIP</sequence>
<dbReference type="EMBL" id="FOBI01000002">
    <property type="protein sequence ID" value="SEK66184.1"/>
    <property type="molecule type" value="Genomic_DNA"/>
</dbReference>
<protein>
    <submittedName>
        <fullName evidence="1">Uncharacterized protein</fullName>
    </submittedName>
</protein>
<reference evidence="2" key="1">
    <citation type="submission" date="2016-10" db="EMBL/GenBank/DDBJ databases">
        <authorList>
            <person name="Varghese N."/>
            <person name="Submissions S."/>
        </authorList>
    </citation>
    <scope>NUCLEOTIDE SEQUENCE [LARGE SCALE GENOMIC DNA]</scope>
    <source>
        <strain evidence="2">CGMCC 1.9127</strain>
    </source>
</reference>
<dbReference type="RefSeq" id="WP_085283851.1">
    <property type="nucleotide sequence ID" value="NZ_FOBI01000002.1"/>
</dbReference>
<proteinExistence type="predicted"/>
<evidence type="ECO:0000313" key="1">
    <source>
        <dbReference type="EMBL" id="SEK66184.1"/>
    </source>
</evidence>